<feature type="compositionally biased region" description="Polar residues" evidence="1">
    <location>
        <begin position="61"/>
        <end position="76"/>
    </location>
</feature>
<evidence type="ECO:0000313" key="3">
    <source>
        <dbReference type="Proteomes" id="UP000308197"/>
    </source>
</evidence>
<gene>
    <name evidence="2" type="ORF">K466DRAFT_308565</name>
</gene>
<keyword evidence="3" id="KW-1185">Reference proteome</keyword>
<evidence type="ECO:0000256" key="1">
    <source>
        <dbReference type="SAM" id="MobiDB-lite"/>
    </source>
</evidence>
<feature type="region of interest" description="Disordered" evidence="1">
    <location>
        <begin position="60"/>
        <end position="116"/>
    </location>
</feature>
<evidence type="ECO:0000313" key="2">
    <source>
        <dbReference type="EMBL" id="TFK82209.1"/>
    </source>
</evidence>
<sequence length="165" mass="18693">MLAWSVYCRQCSHAIFANSAQFFTPPFRRIRAPGPRISVNFTLAITLGLSAICSVRKRFPNTKSHPPTRAPQSTTIYYHPSPRHTDGHAPVEDLGTYPSFQDLQKSPRRLRTQDADSRTSGMLFTWSSSHVQPCTRRMVATCLTARLRLPPLMRRRRADLLPSVA</sequence>
<dbReference type="AlphaFoldDB" id="A0A5C3NZK9"/>
<reference evidence="2 3" key="1">
    <citation type="journal article" date="2019" name="Nat. Ecol. Evol.">
        <title>Megaphylogeny resolves global patterns of mushroom evolution.</title>
        <authorList>
            <person name="Varga T."/>
            <person name="Krizsan K."/>
            <person name="Foldi C."/>
            <person name="Dima B."/>
            <person name="Sanchez-Garcia M."/>
            <person name="Sanchez-Ramirez S."/>
            <person name="Szollosi G.J."/>
            <person name="Szarkandi J.G."/>
            <person name="Papp V."/>
            <person name="Albert L."/>
            <person name="Andreopoulos W."/>
            <person name="Angelini C."/>
            <person name="Antonin V."/>
            <person name="Barry K.W."/>
            <person name="Bougher N.L."/>
            <person name="Buchanan P."/>
            <person name="Buyck B."/>
            <person name="Bense V."/>
            <person name="Catcheside P."/>
            <person name="Chovatia M."/>
            <person name="Cooper J."/>
            <person name="Damon W."/>
            <person name="Desjardin D."/>
            <person name="Finy P."/>
            <person name="Geml J."/>
            <person name="Haridas S."/>
            <person name="Hughes K."/>
            <person name="Justo A."/>
            <person name="Karasinski D."/>
            <person name="Kautmanova I."/>
            <person name="Kiss B."/>
            <person name="Kocsube S."/>
            <person name="Kotiranta H."/>
            <person name="LaButti K.M."/>
            <person name="Lechner B.E."/>
            <person name="Liimatainen K."/>
            <person name="Lipzen A."/>
            <person name="Lukacs Z."/>
            <person name="Mihaltcheva S."/>
            <person name="Morgado L.N."/>
            <person name="Niskanen T."/>
            <person name="Noordeloos M.E."/>
            <person name="Ohm R.A."/>
            <person name="Ortiz-Santana B."/>
            <person name="Ovrebo C."/>
            <person name="Racz N."/>
            <person name="Riley R."/>
            <person name="Savchenko A."/>
            <person name="Shiryaev A."/>
            <person name="Soop K."/>
            <person name="Spirin V."/>
            <person name="Szebenyi C."/>
            <person name="Tomsovsky M."/>
            <person name="Tulloss R.E."/>
            <person name="Uehling J."/>
            <person name="Grigoriev I.V."/>
            <person name="Vagvolgyi C."/>
            <person name="Papp T."/>
            <person name="Martin F.M."/>
            <person name="Miettinen O."/>
            <person name="Hibbett D.S."/>
            <person name="Nagy L.G."/>
        </authorList>
    </citation>
    <scope>NUCLEOTIDE SEQUENCE [LARGE SCALE GENOMIC DNA]</scope>
    <source>
        <strain evidence="2 3">HHB13444</strain>
    </source>
</reference>
<dbReference type="InParanoid" id="A0A5C3NZK9"/>
<dbReference type="Proteomes" id="UP000308197">
    <property type="component" value="Unassembled WGS sequence"/>
</dbReference>
<accession>A0A5C3NZK9</accession>
<proteinExistence type="predicted"/>
<dbReference type="EMBL" id="ML211509">
    <property type="protein sequence ID" value="TFK82209.1"/>
    <property type="molecule type" value="Genomic_DNA"/>
</dbReference>
<name>A0A5C3NZK9_9APHY</name>
<protein>
    <submittedName>
        <fullName evidence="2">Uncharacterized protein</fullName>
    </submittedName>
</protein>
<organism evidence="2 3">
    <name type="scientific">Polyporus arcularius HHB13444</name>
    <dbReference type="NCBI Taxonomy" id="1314778"/>
    <lineage>
        <taxon>Eukaryota</taxon>
        <taxon>Fungi</taxon>
        <taxon>Dikarya</taxon>
        <taxon>Basidiomycota</taxon>
        <taxon>Agaricomycotina</taxon>
        <taxon>Agaricomycetes</taxon>
        <taxon>Polyporales</taxon>
        <taxon>Polyporaceae</taxon>
        <taxon>Polyporus</taxon>
    </lineage>
</organism>